<name>A0A9X0QDK1_9BACT</name>
<keyword evidence="2" id="KW-0378">Hydrolase</keyword>
<evidence type="ECO:0000313" key="3">
    <source>
        <dbReference type="Proteomes" id="UP000535182"/>
    </source>
</evidence>
<evidence type="ECO:0000313" key="2">
    <source>
        <dbReference type="EMBL" id="MBB5328370.1"/>
    </source>
</evidence>
<dbReference type="Gene3D" id="3.60.40.10">
    <property type="entry name" value="PPM-type phosphatase domain"/>
    <property type="match status" value="1"/>
</dbReference>
<dbReference type="PANTHER" id="PTHR13832:SF827">
    <property type="entry name" value="PROTEIN PHOSPHATASE 1L"/>
    <property type="match status" value="1"/>
</dbReference>
<comment type="caution">
    <text evidence="2">The sequence shown here is derived from an EMBL/GenBank/DDBJ whole genome shotgun (WGS) entry which is preliminary data.</text>
</comment>
<dbReference type="SMART" id="SM00331">
    <property type="entry name" value="PP2C_SIG"/>
    <property type="match status" value="1"/>
</dbReference>
<organism evidence="2 3">
    <name type="scientific">Tunturiibacter gelidiferens</name>
    <dbReference type="NCBI Taxonomy" id="3069689"/>
    <lineage>
        <taxon>Bacteria</taxon>
        <taxon>Pseudomonadati</taxon>
        <taxon>Acidobacteriota</taxon>
        <taxon>Terriglobia</taxon>
        <taxon>Terriglobales</taxon>
        <taxon>Acidobacteriaceae</taxon>
        <taxon>Tunturiibacter</taxon>
    </lineage>
</organism>
<dbReference type="GO" id="GO:0004722">
    <property type="term" value="F:protein serine/threonine phosphatase activity"/>
    <property type="evidence" value="ECO:0007669"/>
    <property type="project" value="UniProtKB-EC"/>
</dbReference>
<dbReference type="PANTHER" id="PTHR13832">
    <property type="entry name" value="PROTEIN PHOSPHATASE 2C"/>
    <property type="match status" value="1"/>
</dbReference>
<dbReference type="AlphaFoldDB" id="A0A9X0QDK1"/>
<dbReference type="RefSeq" id="WP_183975801.1">
    <property type="nucleotide sequence ID" value="NZ_JACHEB010000004.1"/>
</dbReference>
<dbReference type="CDD" id="cd00143">
    <property type="entry name" value="PP2Cc"/>
    <property type="match status" value="1"/>
</dbReference>
<evidence type="ECO:0000259" key="1">
    <source>
        <dbReference type="PROSITE" id="PS51746"/>
    </source>
</evidence>
<dbReference type="SMART" id="SM00332">
    <property type="entry name" value="PP2Cc"/>
    <property type="match status" value="1"/>
</dbReference>
<dbReference type="SUPFAM" id="SSF81606">
    <property type="entry name" value="PP2C-like"/>
    <property type="match status" value="1"/>
</dbReference>
<sequence>MSPNHLIYAMLTHRGRVRHGNEDTCAAAPEIGAFVVCDGMGGAAAGEVASNLAADTFLANLRPQPSSGEEMQRPQARLNAAIQAANHAVYQQSRQSRQYNGMGTTLVSLLHTPVVNGENGKASAARRSSTNHINSRFTDPPTLWLGHVGDSRCYRQRRGKLEQLTIDHSLVEEQLRAGQITMAQAARSPMRNLITRAVGSQPTVEAEIQSHRPQPNDVYMLASDGLTHEVSDEEIAEILAAIPKPQTKDALTKACEVLITVANRNGGHDNITVLLVAVVPDLPRLVYATHSSQTPRKLLHCEVV</sequence>
<proteinExistence type="predicted"/>
<feature type="domain" description="PPM-type phosphatase" evidence="1">
    <location>
        <begin position="7"/>
        <end position="278"/>
    </location>
</feature>
<keyword evidence="3" id="KW-1185">Reference proteome</keyword>
<gene>
    <name evidence="2" type="ORF">HDF14_001980</name>
</gene>
<accession>A0A9X0QDK1</accession>
<dbReference type="Pfam" id="PF13672">
    <property type="entry name" value="PP2C_2"/>
    <property type="match status" value="1"/>
</dbReference>
<dbReference type="InterPro" id="IPR001932">
    <property type="entry name" value="PPM-type_phosphatase-like_dom"/>
</dbReference>
<dbReference type="InterPro" id="IPR015655">
    <property type="entry name" value="PP2C"/>
</dbReference>
<dbReference type="EMBL" id="JACHEB010000004">
    <property type="protein sequence ID" value="MBB5328370.1"/>
    <property type="molecule type" value="Genomic_DNA"/>
</dbReference>
<dbReference type="Proteomes" id="UP000535182">
    <property type="component" value="Unassembled WGS sequence"/>
</dbReference>
<dbReference type="EC" id="3.1.3.16" evidence="2"/>
<dbReference type="InterPro" id="IPR036457">
    <property type="entry name" value="PPM-type-like_dom_sf"/>
</dbReference>
<dbReference type="PROSITE" id="PS51746">
    <property type="entry name" value="PPM_2"/>
    <property type="match status" value="1"/>
</dbReference>
<protein>
    <submittedName>
        <fullName evidence="2">Protein phosphatase</fullName>
        <ecNumber evidence="2">3.1.3.16</ecNumber>
    </submittedName>
</protein>
<reference evidence="2 3" key="1">
    <citation type="submission" date="2020-08" db="EMBL/GenBank/DDBJ databases">
        <title>Genomic Encyclopedia of Type Strains, Phase IV (KMG-V): Genome sequencing to study the core and pangenomes of soil and plant-associated prokaryotes.</title>
        <authorList>
            <person name="Whitman W."/>
        </authorList>
    </citation>
    <scope>NUCLEOTIDE SEQUENCE [LARGE SCALE GENOMIC DNA]</scope>
    <source>
        <strain evidence="2 3">X5P2</strain>
    </source>
</reference>